<feature type="compositionally biased region" description="Polar residues" evidence="1">
    <location>
        <begin position="40"/>
        <end position="51"/>
    </location>
</feature>
<evidence type="ECO:0000313" key="2">
    <source>
        <dbReference type="EMBL" id="GMT15620.1"/>
    </source>
</evidence>
<evidence type="ECO:0000256" key="1">
    <source>
        <dbReference type="SAM" id="MobiDB-lite"/>
    </source>
</evidence>
<organism evidence="2 3">
    <name type="scientific">Pristionchus fissidentatus</name>
    <dbReference type="NCBI Taxonomy" id="1538716"/>
    <lineage>
        <taxon>Eukaryota</taxon>
        <taxon>Metazoa</taxon>
        <taxon>Ecdysozoa</taxon>
        <taxon>Nematoda</taxon>
        <taxon>Chromadorea</taxon>
        <taxon>Rhabditida</taxon>
        <taxon>Rhabditina</taxon>
        <taxon>Diplogasteromorpha</taxon>
        <taxon>Diplogasteroidea</taxon>
        <taxon>Neodiplogasteridae</taxon>
        <taxon>Pristionchus</taxon>
    </lineage>
</organism>
<proteinExistence type="predicted"/>
<dbReference type="EMBL" id="BTSY01000002">
    <property type="protein sequence ID" value="GMT15620.1"/>
    <property type="molecule type" value="Genomic_DNA"/>
</dbReference>
<reference evidence="2" key="1">
    <citation type="submission" date="2023-10" db="EMBL/GenBank/DDBJ databases">
        <title>Genome assembly of Pristionchus species.</title>
        <authorList>
            <person name="Yoshida K."/>
            <person name="Sommer R.J."/>
        </authorList>
    </citation>
    <scope>NUCLEOTIDE SEQUENCE</scope>
    <source>
        <strain evidence="2">RS5133</strain>
    </source>
</reference>
<feature type="compositionally biased region" description="Polar residues" evidence="1">
    <location>
        <begin position="1"/>
        <end position="11"/>
    </location>
</feature>
<keyword evidence="3" id="KW-1185">Reference proteome</keyword>
<name>A0AAV5V7K3_9BILA</name>
<comment type="caution">
    <text evidence="2">The sequence shown here is derived from an EMBL/GenBank/DDBJ whole genome shotgun (WGS) entry which is preliminary data.</text>
</comment>
<sequence length="93" mass="10111">REMSNKRNSPTGALKGAKNSRKTTRRARSPSFKEIGAGSNPCTLKTKTPTPASFRPCYGTSPLKCSLKFAGFGTPRIRRVSNTYSVLHKGGHN</sequence>
<feature type="compositionally biased region" description="Basic residues" evidence="1">
    <location>
        <begin position="18"/>
        <end position="28"/>
    </location>
</feature>
<evidence type="ECO:0000313" key="3">
    <source>
        <dbReference type="Proteomes" id="UP001432322"/>
    </source>
</evidence>
<gene>
    <name evidence="2" type="ORF">PFISCL1PPCAC_6917</name>
</gene>
<dbReference type="AlphaFoldDB" id="A0AAV5V7K3"/>
<feature type="non-terminal residue" evidence="2">
    <location>
        <position position="1"/>
    </location>
</feature>
<feature type="region of interest" description="Disordered" evidence="1">
    <location>
        <begin position="1"/>
        <end position="51"/>
    </location>
</feature>
<accession>A0AAV5V7K3</accession>
<protein>
    <submittedName>
        <fullName evidence="2">Uncharacterized protein</fullName>
    </submittedName>
</protein>
<dbReference type="Proteomes" id="UP001432322">
    <property type="component" value="Unassembled WGS sequence"/>
</dbReference>